<evidence type="ECO:0000313" key="2">
    <source>
        <dbReference type="Proteomes" id="UP001221757"/>
    </source>
</evidence>
<protein>
    <recommendedName>
        <fullName evidence="3">F-box domain-containing protein</fullName>
    </recommendedName>
</protein>
<accession>A0AAD7GSS7</accession>
<dbReference type="AlphaFoldDB" id="A0AAD7GSS7"/>
<keyword evidence="2" id="KW-1185">Reference proteome</keyword>
<evidence type="ECO:0000313" key="1">
    <source>
        <dbReference type="EMBL" id="KAJ7704389.1"/>
    </source>
</evidence>
<gene>
    <name evidence="1" type="ORF">B0H17DRAFT_1126741</name>
</gene>
<evidence type="ECO:0008006" key="3">
    <source>
        <dbReference type="Google" id="ProtNLM"/>
    </source>
</evidence>
<organism evidence="1 2">
    <name type="scientific">Mycena rosella</name>
    <name type="common">Pink bonnet</name>
    <name type="synonym">Agaricus rosellus</name>
    <dbReference type="NCBI Taxonomy" id="1033263"/>
    <lineage>
        <taxon>Eukaryota</taxon>
        <taxon>Fungi</taxon>
        <taxon>Dikarya</taxon>
        <taxon>Basidiomycota</taxon>
        <taxon>Agaricomycotina</taxon>
        <taxon>Agaricomycetes</taxon>
        <taxon>Agaricomycetidae</taxon>
        <taxon>Agaricales</taxon>
        <taxon>Marasmiineae</taxon>
        <taxon>Mycenaceae</taxon>
        <taxon>Mycena</taxon>
    </lineage>
</organism>
<comment type="caution">
    <text evidence="1">The sequence shown here is derived from an EMBL/GenBank/DDBJ whole genome shotgun (WGS) entry which is preliminary data.</text>
</comment>
<reference evidence="1" key="1">
    <citation type="submission" date="2023-03" db="EMBL/GenBank/DDBJ databases">
        <title>Massive genome expansion in bonnet fungi (Mycena s.s.) driven by repeated elements and novel gene families across ecological guilds.</title>
        <authorList>
            <consortium name="Lawrence Berkeley National Laboratory"/>
            <person name="Harder C.B."/>
            <person name="Miyauchi S."/>
            <person name="Viragh M."/>
            <person name="Kuo A."/>
            <person name="Thoen E."/>
            <person name="Andreopoulos B."/>
            <person name="Lu D."/>
            <person name="Skrede I."/>
            <person name="Drula E."/>
            <person name="Henrissat B."/>
            <person name="Morin E."/>
            <person name="Kohler A."/>
            <person name="Barry K."/>
            <person name="LaButti K."/>
            <person name="Morin E."/>
            <person name="Salamov A."/>
            <person name="Lipzen A."/>
            <person name="Mereny Z."/>
            <person name="Hegedus B."/>
            <person name="Baldrian P."/>
            <person name="Stursova M."/>
            <person name="Weitz H."/>
            <person name="Taylor A."/>
            <person name="Grigoriev I.V."/>
            <person name="Nagy L.G."/>
            <person name="Martin F."/>
            <person name="Kauserud H."/>
        </authorList>
    </citation>
    <scope>NUCLEOTIDE SEQUENCE</scope>
    <source>
        <strain evidence="1">CBHHK067</strain>
    </source>
</reference>
<name>A0AAD7GSS7_MYCRO</name>
<dbReference type="Proteomes" id="UP001221757">
    <property type="component" value="Unassembled WGS sequence"/>
</dbReference>
<sequence>MNTSSLQALSPDTPTGYPSRSIFSLPNELVIEITAAGQEGRVPGISSPKVFKSEWTMSHVCHRFRDVIIGAPSLWTLVEADFSFEGSVQILGLYLERSQSCNIWAMCEFSQEAQDSEDHLVAERLSHILPHTQRIYRLGLAATLSSIAPMLAAFRDAAVPVLEHLEIQFAHRVLYYAGPLDLFSSGPPLALTFLKITGFIRCALPQWTNSVTHLEFWRSGESEDEDENIAFLRFAAECPALVHLRVDASEWTNPEAMDRIIIPSLESLRISAWDSEDASQLLSMLARFDTPELTRLTIDYAHGDCICALFDPTSLPDSTFPALTSLSFPSAQAS</sequence>
<dbReference type="EMBL" id="JARKIE010000010">
    <property type="protein sequence ID" value="KAJ7704389.1"/>
    <property type="molecule type" value="Genomic_DNA"/>
</dbReference>
<proteinExistence type="predicted"/>